<evidence type="ECO:0000256" key="1">
    <source>
        <dbReference type="ARBA" id="ARBA00007920"/>
    </source>
</evidence>
<feature type="region of interest" description="Disordered" evidence="3">
    <location>
        <begin position="737"/>
        <end position="799"/>
    </location>
</feature>
<feature type="region of interest" description="Disordered" evidence="3">
    <location>
        <begin position="829"/>
        <end position="887"/>
    </location>
</feature>
<feature type="compositionally biased region" description="Polar residues" evidence="3">
    <location>
        <begin position="843"/>
        <end position="854"/>
    </location>
</feature>
<evidence type="ECO:0000313" key="5">
    <source>
        <dbReference type="EMBL" id="CDO51144.1"/>
    </source>
</evidence>
<sequence>MHQTESNQIEVHDISAASPTSLSTKLPDSDQKSPSPTRQLAKAGKSKTAPAKLVDPSHQEVLYTNKASLNIGQLYRYKITYTPPEVDPDSPSFGSSLFLKIKNLEVVALRAAFLAGPFILYVDVRPEDYDQDKKAYSTADQPMYEPQLKAGQSFYAELFMNKNKRQYTWIVDVVSQIIFSKTAQVQFELSVGTSKEVLHGLSSSLKVPISPISGIVVTRFDTLDIWHSPMPRFDKPLHLVVITHGLHSNTGADMLYVKEAIDKMAKKTGENIIVRGYFDNVRRTEKGIKYLGTRVAEYIVHDLAPEQPINLPPVKKISFIGHSLGGLVQTFAIAYIADHYPEFFKRVEPVNFICLASPLLGISNENPGYIKFALDIGFVGKSGQDISLTRKPNGHSKPLLQILPTGPTHKILVQFHRRTVYANAVNDGIVPLRTSALLYLDWQGLGQVKQAKRDGAVGHIQDSNKGKDHDNDSESSNDTESNETNGLIGKIPREAGDGIAPREMNHHSDPSEEEQKEGMFTALSKNSGGLFSSTVTQPVQSMFSYFAPQAGTHKPPKMYTRGQTKIESDNEGGVSGEPENFKTESKPGKMIVPKKTSVFESGVSVLLPPLPPQSFILDPDTRPETIFHDKIYHDYDLPPPKLKKRTSLFRRNTNSTHHSGSSSSSGGNSKESDESDMVDKSKLEEIIAREWHKGMTWRKVLVKLEPDAHNNIIVRRRFANAYGWPVIDHLVKAHFGGEEEKSSKKATSATKDEKTSTPDQSTAVNAAAKDSKSNMTLVKPTNSNSNSSSSSSSTDKNNNQQLRIQTTYPTTTVNHLTYNPFEVLRSGARNSSSSIERSRGLSPNNDGEVSSPSSPEICLRRSLTGTAETASSTTEPPNSELVSQMSFSSTNSQAWRLHLDTNRDDSEDEGILFAMGNMFDNIREIGNLNFATAFSSATGDANESHEGYTQLNNDGAMSDGQHQLYEEDGDTVGYVSDSNGNRVIQTRNREQDEYDMYGPLNGETIEERLAKQTF</sequence>
<evidence type="ECO:0000256" key="3">
    <source>
        <dbReference type="SAM" id="MobiDB-lite"/>
    </source>
</evidence>
<feature type="compositionally biased region" description="Low complexity" evidence="3">
    <location>
        <begin position="782"/>
        <end position="793"/>
    </location>
</feature>
<keyword evidence="2" id="KW-0443">Lipid metabolism</keyword>
<dbReference type="GO" id="GO:0047372">
    <property type="term" value="F:monoacylglycerol lipase activity"/>
    <property type="evidence" value="ECO:0007669"/>
    <property type="project" value="TreeGrafter"/>
</dbReference>
<evidence type="ECO:0000256" key="2">
    <source>
        <dbReference type="ARBA" id="ARBA00022963"/>
    </source>
</evidence>
<dbReference type="InterPro" id="IPR029058">
    <property type="entry name" value="AB_hydrolase_fold"/>
</dbReference>
<dbReference type="EMBL" id="CCBN010000001">
    <property type="protein sequence ID" value="CDO51144.1"/>
    <property type="molecule type" value="Genomic_DNA"/>
</dbReference>
<gene>
    <name evidence="5" type="ORF">BN980_GECA01s01495g</name>
</gene>
<feature type="region of interest" description="Disordered" evidence="3">
    <location>
        <begin position="566"/>
        <end position="587"/>
    </location>
</feature>
<dbReference type="GO" id="GO:0016042">
    <property type="term" value="P:lipid catabolic process"/>
    <property type="evidence" value="ECO:0007669"/>
    <property type="project" value="UniProtKB-KW"/>
</dbReference>
<dbReference type="InterPro" id="IPR044294">
    <property type="entry name" value="Lipase-like"/>
</dbReference>
<name>A0A0J9YHA4_GEOCN</name>
<feature type="region of interest" description="Disordered" evidence="3">
    <location>
        <begin position="651"/>
        <end position="679"/>
    </location>
</feature>
<feature type="domain" description="DUF676" evidence="4">
    <location>
        <begin position="235"/>
        <end position="434"/>
    </location>
</feature>
<comment type="caution">
    <text evidence="5">The sequence shown here is derived from an EMBL/GenBank/DDBJ whole genome shotgun (WGS) entry which is preliminary data.</text>
</comment>
<dbReference type="InterPro" id="IPR007751">
    <property type="entry name" value="DUF676_lipase-like"/>
</dbReference>
<feature type="region of interest" description="Disordered" evidence="3">
    <location>
        <begin position="938"/>
        <end position="961"/>
    </location>
</feature>
<feature type="compositionally biased region" description="Polar residues" evidence="3">
    <location>
        <begin position="938"/>
        <end position="955"/>
    </location>
</feature>
<feature type="region of interest" description="Disordered" evidence="3">
    <location>
        <begin position="1"/>
        <end position="52"/>
    </location>
</feature>
<feature type="compositionally biased region" description="Low complexity" evidence="3">
    <location>
        <begin position="866"/>
        <end position="877"/>
    </location>
</feature>
<evidence type="ECO:0000259" key="4">
    <source>
        <dbReference type="Pfam" id="PF05057"/>
    </source>
</evidence>
<feature type="compositionally biased region" description="Polar residues" evidence="3">
    <location>
        <begin position="17"/>
        <end position="38"/>
    </location>
</feature>
<organism evidence="5 6">
    <name type="scientific">Geotrichum candidum</name>
    <name type="common">Oospora lactis</name>
    <name type="synonym">Dipodascus geotrichum</name>
    <dbReference type="NCBI Taxonomy" id="1173061"/>
    <lineage>
        <taxon>Eukaryota</taxon>
        <taxon>Fungi</taxon>
        <taxon>Dikarya</taxon>
        <taxon>Ascomycota</taxon>
        <taxon>Saccharomycotina</taxon>
        <taxon>Dipodascomycetes</taxon>
        <taxon>Dipodascales</taxon>
        <taxon>Dipodascaceae</taxon>
        <taxon>Geotrichum</taxon>
    </lineage>
</organism>
<accession>A0A0J9YHA4</accession>
<proteinExistence type="inferred from homology"/>
<evidence type="ECO:0000313" key="6">
    <source>
        <dbReference type="Proteomes" id="UP000242525"/>
    </source>
</evidence>
<feature type="region of interest" description="Disordered" evidence="3">
    <location>
        <begin position="453"/>
        <end position="517"/>
    </location>
</feature>
<dbReference type="AlphaFoldDB" id="A0A0J9YHA4"/>
<dbReference type="Proteomes" id="UP000242525">
    <property type="component" value="Unassembled WGS sequence"/>
</dbReference>
<dbReference type="Gene3D" id="3.40.50.1820">
    <property type="entry name" value="alpha/beta hydrolase"/>
    <property type="match status" value="1"/>
</dbReference>
<feature type="compositionally biased region" description="Basic and acidic residues" evidence="3">
    <location>
        <begin position="453"/>
        <end position="472"/>
    </location>
</feature>
<feature type="compositionally biased region" description="Low complexity" evidence="3">
    <location>
        <begin position="652"/>
        <end position="669"/>
    </location>
</feature>
<comment type="similarity">
    <text evidence="1">Belongs to the putative lipase ROG1 family.</text>
</comment>
<dbReference type="SUPFAM" id="SSF53474">
    <property type="entry name" value="alpha/beta-Hydrolases"/>
    <property type="match status" value="1"/>
</dbReference>
<keyword evidence="2" id="KW-0442">Lipid degradation</keyword>
<reference evidence="5" key="1">
    <citation type="submission" date="2014-03" db="EMBL/GenBank/DDBJ databases">
        <authorList>
            <person name="Casaregola S."/>
        </authorList>
    </citation>
    <scope>NUCLEOTIDE SEQUENCE [LARGE SCALE GENOMIC DNA]</scope>
    <source>
        <strain evidence="5">CLIB 918</strain>
    </source>
</reference>
<dbReference type="Pfam" id="PF05057">
    <property type="entry name" value="DUF676"/>
    <property type="match status" value="1"/>
</dbReference>
<dbReference type="PANTHER" id="PTHR12482">
    <property type="entry name" value="LIPASE ROG1-RELATED-RELATED"/>
    <property type="match status" value="1"/>
</dbReference>
<keyword evidence="6" id="KW-1185">Reference proteome</keyword>
<protein>
    <submittedName>
        <fullName evidence="5">Similar to Saccharomyces cerevisiae YGL144C ROG1 Protein with putative serine active lipase domain</fullName>
    </submittedName>
</protein>
<dbReference type="PANTHER" id="PTHR12482:SF62">
    <property type="entry name" value="LIPASE ROG1-RELATED"/>
    <property type="match status" value="1"/>
</dbReference>
<dbReference type="OrthoDB" id="5368485at2759"/>
<dbReference type="STRING" id="1173061.A0A0J9YHA4"/>